<sequence>MRARKSDTMVGVDVNSRGDAVVTGDADGPVVMLSHGFAVADLAVADLVEAAA</sequence>
<dbReference type="AlphaFoldDB" id="A0A3N1H4P9"/>
<comment type="caution">
    <text evidence="1">The sequence shown here is derived from an EMBL/GenBank/DDBJ whole genome shotgun (WGS) entry which is preliminary data.</text>
</comment>
<accession>A0A3N1H4P9</accession>
<proteinExistence type="predicted"/>
<gene>
    <name evidence="1" type="ORF">EDD40_2817</name>
</gene>
<evidence type="ECO:0000313" key="2">
    <source>
        <dbReference type="Proteomes" id="UP000268727"/>
    </source>
</evidence>
<evidence type="ECO:0000313" key="1">
    <source>
        <dbReference type="EMBL" id="ROP37504.1"/>
    </source>
</evidence>
<keyword evidence="2" id="KW-1185">Reference proteome</keyword>
<name>A0A3N1H4P9_9PSEU</name>
<dbReference type="EMBL" id="RJKM01000001">
    <property type="protein sequence ID" value="ROP37504.1"/>
    <property type="molecule type" value="Genomic_DNA"/>
</dbReference>
<organism evidence="1 2">
    <name type="scientific">Saccharothrix texasensis</name>
    <dbReference type="NCBI Taxonomy" id="103734"/>
    <lineage>
        <taxon>Bacteria</taxon>
        <taxon>Bacillati</taxon>
        <taxon>Actinomycetota</taxon>
        <taxon>Actinomycetes</taxon>
        <taxon>Pseudonocardiales</taxon>
        <taxon>Pseudonocardiaceae</taxon>
        <taxon>Saccharothrix</taxon>
    </lineage>
</organism>
<protein>
    <submittedName>
        <fullName evidence="1">Uncharacterized protein</fullName>
    </submittedName>
</protein>
<dbReference type="Proteomes" id="UP000268727">
    <property type="component" value="Unassembled WGS sequence"/>
</dbReference>
<reference evidence="1 2" key="1">
    <citation type="submission" date="2018-11" db="EMBL/GenBank/DDBJ databases">
        <title>Sequencing the genomes of 1000 actinobacteria strains.</title>
        <authorList>
            <person name="Klenk H.-P."/>
        </authorList>
    </citation>
    <scope>NUCLEOTIDE SEQUENCE [LARGE SCALE GENOMIC DNA]</scope>
    <source>
        <strain evidence="1 2">DSM 44231</strain>
    </source>
</reference>